<evidence type="ECO:0000313" key="3">
    <source>
        <dbReference type="EMBL" id="CAF1160461.1"/>
    </source>
</evidence>
<keyword evidence="5" id="KW-1185">Reference proteome</keyword>
<dbReference type="Proteomes" id="UP000663832">
    <property type="component" value="Unassembled WGS sequence"/>
</dbReference>
<dbReference type="InterPro" id="IPR001810">
    <property type="entry name" value="F-box_dom"/>
</dbReference>
<evidence type="ECO:0000313" key="5">
    <source>
        <dbReference type="Proteomes" id="UP000663832"/>
    </source>
</evidence>
<protein>
    <recommendedName>
        <fullName evidence="1">F-box domain-containing protein</fullName>
    </recommendedName>
</protein>
<dbReference type="EMBL" id="CAJNOI010000178">
    <property type="protein sequence ID" value="CAF1160461.1"/>
    <property type="molecule type" value="Genomic_DNA"/>
</dbReference>
<feature type="domain" description="F-box" evidence="1">
    <location>
        <begin position="5"/>
        <end position="51"/>
    </location>
</feature>
<dbReference type="EMBL" id="CAJNOM010000008">
    <property type="protein sequence ID" value="CAF0771524.1"/>
    <property type="molecule type" value="Genomic_DNA"/>
</dbReference>
<accession>A0A814Y121</accession>
<gene>
    <name evidence="3" type="ORF">BJG266_LOCUS24606</name>
    <name evidence="2" type="ORF">QVE165_LOCUS2637</name>
    <name evidence="4" type="ORF">QVE165_LOCUS27003</name>
</gene>
<evidence type="ECO:0000313" key="4">
    <source>
        <dbReference type="EMBL" id="CAF1222924.1"/>
    </source>
</evidence>
<organism evidence="4 5">
    <name type="scientific">Adineta steineri</name>
    <dbReference type="NCBI Taxonomy" id="433720"/>
    <lineage>
        <taxon>Eukaryota</taxon>
        <taxon>Metazoa</taxon>
        <taxon>Spiralia</taxon>
        <taxon>Gnathifera</taxon>
        <taxon>Rotifera</taxon>
        <taxon>Eurotatoria</taxon>
        <taxon>Bdelloidea</taxon>
        <taxon>Adinetida</taxon>
        <taxon>Adinetidae</taxon>
        <taxon>Adineta</taxon>
    </lineage>
</organism>
<proteinExistence type="predicted"/>
<evidence type="ECO:0000259" key="1">
    <source>
        <dbReference type="PROSITE" id="PS50181"/>
    </source>
</evidence>
<dbReference type="AlphaFoldDB" id="A0A814Y121"/>
<dbReference type="EMBL" id="CAJNOM010000203">
    <property type="protein sequence ID" value="CAF1222924.1"/>
    <property type="molecule type" value="Genomic_DNA"/>
</dbReference>
<name>A0A814Y121_9BILA</name>
<dbReference type="OrthoDB" id="9978284at2759"/>
<reference evidence="4" key="1">
    <citation type="submission" date="2021-02" db="EMBL/GenBank/DDBJ databases">
        <authorList>
            <person name="Nowell W R."/>
        </authorList>
    </citation>
    <scope>NUCLEOTIDE SEQUENCE</scope>
</reference>
<dbReference type="Proteomes" id="UP000663877">
    <property type="component" value="Unassembled WGS sequence"/>
</dbReference>
<sequence length="393" mass="46362">MKNLIIQLIGLPEELLMMIFKKLSNIQLLYTLFGINRELDRILSDSIFTRYLVLLGKHSNDIIYPLVDTVLNQFCLQILPQIRYKINFLTLETSSVECILLAADYPNLYGLGLYNIDEKNAKRFFTEIFCYNQSIVSLLRRMMNLKELALYICVGQKTCLDGNYLKNDIINYLPRLNKFTFNIRSFIYYLDQADLLSNEYIQDTLKGFDNIQIISCVDYFPKERAGQCHFYSCPYQLTYYDNITNNFPGGLFKFVRQVSLFDELPFEHEFFIRIAHAFPLLEKLSIVNQTPQKQKLNNNNKHLSIIEYLHLNKLSFIDTHDDYVEQFLVDTNTCLSKNIRLFIDYDSLKRVTNNFTRIATRVNCSKINCLRIFNRFQISKRLTNYFPNAKILT</sequence>
<dbReference type="PROSITE" id="PS50181">
    <property type="entry name" value="FBOX"/>
    <property type="match status" value="1"/>
</dbReference>
<comment type="caution">
    <text evidence="4">The sequence shown here is derived from an EMBL/GenBank/DDBJ whole genome shotgun (WGS) entry which is preliminary data.</text>
</comment>
<evidence type="ECO:0000313" key="2">
    <source>
        <dbReference type="EMBL" id="CAF0771524.1"/>
    </source>
</evidence>